<dbReference type="Proteomes" id="UP000460549">
    <property type="component" value="Unassembled WGS sequence"/>
</dbReference>
<dbReference type="InterPro" id="IPR013780">
    <property type="entry name" value="Glyco_hydro_b"/>
</dbReference>
<dbReference type="InterPro" id="IPR006047">
    <property type="entry name" value="GH13_cat_dom"/>
</dbReference>
<dbReference type="Gene3D" id="3.20.20.80">
    <property type="entry name" value="Glycosidases"/>
    <property type="match status" value="1"/>
</dbReference>
<dbReference type="RefSeq" id="WP_154426514.1">
    <property type="nucleotide sequence ID" value="NZ_VUNN01000025.1"/>
</dbReference>
<evidence type="ECO:0000259" key="4">
    <source>
        <dbReference type="SMART" id="SM00642"/>
    </source>
</evidence>
<dbReference type="InterPro" id="IPR017853">
    <property type="entry name" value="GH"/>
</dbReference>
<organism evidence="5 6">
    <name type="scientific">Bullifex porci</name>
    <dbReference type="NCBI Taxonomy" id="2606638"/>
    <lineage>
        <taxon>Bacteria</taxon>
        <taxon>Pseudomonadati</taxon>
        <taxon>Spirochaetota</taxon>
        <taxon>Spirochaetia</taxon>
        <taxon>Spirochaetales</taxon>
        <taxon>Spirochaetaceae</taxon>
        <taxon>Bullifex</taxon>
    </lineage>
</organism>
<keyword evidence="3" id="KW-0326">Glycosidase</keyword>
<comment type="caution">
    <text evidence="5">The sequence shown here is derived from an EMBL/GenBank/DDBJ whole genome shotgun (WGS) entry which is preliminary data.</text>
</comment>
<gene>
    <name evidence="5" type="ORF">FYJ80_09990</name>
</gene>
<keyword evidence="6" id="KW-1185">Reference proteome</keyword>
<evidence type="ECO:0000256" key="1">
    <source>
        <dbReference type="ARBA" id="ARBA00008061"/>
    </source>
</evidence>
<dbReference type="CDD" id="cd11333">
    <property type="entry name" value="AmyAc_SI_OligoGlu_DGase"/>
    <property type="match status" value="1"/>
</dbReference>
<dbReference type="SUPFAM" id="SSF51445">
    <property type="entry name" value="(Trans)glycosidases"/>
    <property type="match status" value="1"/>
</dbReference>
<dbReference type="GO" id="GO:0004556">
    <property type="term" value="F:alpha-amylase activity"/>
    <property type="evidence" value="ECO:0007669"/>
    <property type="project" value="TreeGrafter"/>
</dbReference>
<dbReference type="SUPFAM" id="SSF51011">
    <property type="entry name" value="Glycosyl hydrolase domain"/>
    <property type="match status" value="1"/>
</dbReference>
<dbReference type="AlphaFoldDB" id="A0A7X2PDY2"/>
<dbReference type="Gene3D" id="3.90.400.10">
    <property type="entry name" value="Oligo-1,6-glucosidase, Domain 2"/>
    <property type="match status" value="1"/>
</dbReference>
<dbReference type="FunFam" id="3.90.400.10:FF:000002">
    <property type="entry name" value="Sucrose isomerase"/>
    <property type="match status" value="1"/>
</dbReference>
<comment type="similarity">
    <text evidence="1">Belongs to the glycosyl hydrolase 13 family.</text>
</comment>
<dbReference type="PANTHER" id="PTHR10357:SF184">
    <property type="entry name" value="OLIGO-1,6-GLUCOSIDASE 1"/>
    <property type="match status" value="1"/>
</dbReference>
<accession>A0A7X2PDY2</accession>
<name>A0A7X2PDY2_9SPIO</name>
<dbReference type="GO" id="GO:0009313">
    <property type="term" value="P:oligosaccharide catabolic process"/>
    <property type="evidence" value="ECO:0007669"/>
    <property type="project" value="TreeGrafter"/>
</dbReference>
<evidence type="ECO:0000256" key="3">
    <source>
        <dbReference type="ARBA" id="ARBA00023295"/>
    </source>
</evidence>
<keyword evidence="2" id="KW-0378">Hydrolase</keyword>
<dbReference type="PANTHER" id="PTHR10357">
    <property type="entry name" value="ALPHA-AMYLASE FAMILY MEMBER"/>
    <property type="match status" value="1"/>
</dbReference>
<evidence type="ECO:0000313" key="5">
    <source>
        <dbReference type="EMBL" id="MSU07092.1"/>
    </source>
</evidence>
<dbReference type="EMBL" id="VUNN01000025">
    <property type="protein sequence ID" value="MSU07092.1"/>
    <property type="molecule type" value="Genomic_DNA"/>
</dbReference>
<evidence type="ECO:0000256" key="2">
    <source>
        <dbReference type="ARBA" id="ARBA00022801"/>
    </source>
</evidence>
<proteinExistence type="inferred from homology"/>
<dbReference type="FunFam" id="3.20.20.80:FF:000064">
    <property type="entry name" value="Oligo-1,6-glucosidase"/>
    <property type="match status" value="2"/>
</dbReference>
<reference evidence="5 6" key="1">
    <citation type="submission" date="2019-08" db="EMBL/GenBank/DDBJ databases">
        <title>In-depth cultivation of the pig gut microbiome towards novel bacterial diversity and tailored functional studies.</title>
        <authorList>
            <person name="Wylensek D."/>
            <person name="Hitch T.C.A."/>
            <person name="Clavel T."/>
        </authorList>
    </citation>
    <scope>NUCLEOTIDE SEQUENCE [LARGE SCALE GENOMIC DNA]</scope>
    <source>
        <strain evidence="5 6">NM-380-WT-3C1</strain>
    </source>
</reference>
<feature type="domain" description="Glycosyl hydrolase family 13 catalytic" evidence="4">
    <location>
        <begin position="13"/>
        <end position="415"/>
    </location>
</feature>
<protein>
    <submittedName>
        <fullName evidence="5">Alpha-glucosidase</fullName>
    </submittedName>
</protein>
<dbReference type="Gene3D" id="2.60.40.1180">
    <property type="entry name" value="Golgi alpha-mannosidase II"/>
    <property type="match status" value="1"/>
</dbReference>
<dbReference type="InterPro" id="IPR045857">
    <property type="entry name" value="O16G_dom_2"/>
</dbReference>
<evidence type="ECO:0000313" key="6">
    <source>
        <dbReference type="Proteomes" id="UP000460549"/>
    </source>
</evidence>
<dbReference type="Pfam" id="PF00128">
    <property type="entry name" value="Alpha-amylase"/>
    <property type="match status" value="1"/>
</dbReference>
<dbReference type="SMART" id="SM00642">
    <property type="entry name" value="Aamy"/>
    <property type="match status" value="1"/>
</dbReference>
<sequence length="540" mass="63142">MERKWWKEGCVYQIYPRSFYDFNGDGIGDLKGITKNLEYVKELGASIIWLNPCYKSPNDDNGYDISDYRAIMDDFGTMEDFDALLEKAHSLGLKIIMDLVVNHTSDEHEWFIKSSSSKDNDKSDWYIWKDQKNNWGACFGGSAWEYCESRGQYYLHSFSKKQPDLNWENKDVRNAVYDLMNYWGDKGIDGFRMDVITMISKDQSFPDGELNGEYGDSSKYTNNGPRIHEFLKEMNEKSISHYDWLTVGEGAGARVEDTLSYTDPKNKELNMIFSFEHMNYAKPQCENNWKEDKFLLPGYKRIYKKWQEGLDQRGWNTLYLENHDQVRSVSRYGNTTTKELWKKSAKALAVMYYLMQGTPYIYMGQELGLTNTCFNSIDEYRDIAAKNDYSVMLSRGFSKEDALRLLNLTSRDNSRTPFPWNENGGFTTSKPWIKYNQDISFINVESEKKDPDSILNFYKKLIALRKNSDTLIYGSFKLLEEDDESLFVYSRTLGDEKYLVVVNMSEDIRQYKTEGKVVLSNYDDSTDVLRSWEAKVVKEK</sequence>